<dbReference type="SUPFAM" id="SSF55021">
    <property type="entry name" value="ACT-like"/>
    <property type="match status" value="2"/>
</dbReference>
<evidence type="ECO:0000256" key="3">
    <source>
        <dbReference type="ARBA" id="ARBA00006341"/>
    </source>
</evidence>
<dbReference type="VEuPathDB" id="FungiDB:H257_10228"/>
<feature type="domain" description="ACT" evidence="6">
    <location>
        <begin position="76"/>
        <end position="150"/>
    </location>
</feature>
<comment type="pathway">
    <text evidence="2">Amino-acid biosynthesis; L-valine biosynthesis; L-valine from pyruvate: step 1/4.</text>
</comment>
<evidence type="ECO:0000259" key="6">
    <source>
        <dbReference type="PROSITE" id="PS51671"/>
    </source>
</evidence>
<dbReference type="Gene3D" id="3.30.70.1150">
    <property type="entry name" value="ACT-like. Chain A, domain 2"/>
    <property type="match status" value="1"/>
</dbReference>
<keyword evidence="4" id="KW-0028">Amino-acid biosynthesis</keyword>
<dbReference type="CDD" id="cd04878">
    <property type="entry name" value="ACT_AHAS"/>
    <property type="match status" value="1"/>
</dbReference>
<dbReference type="InterPro" id="IPR027271">
    <property type="entry name" value="Acetolactate_synth/TF_NikR_C"/>
</dbReference>
<dbReference type="EMBL" id="QUTF01000257">
    <property type="protein sequence ID" value="RHZ42879.1"/>
    <property type="molecule type" value="Genomic_DNA"/>
</dbReference>
<evidence type="ECO:0000313" key="8">
    <source>
        <dbReference type="Proteomes" id="UP000286510"/>
    </source>
</evidence>
<dbReference type="PROSITE" id="PS51671">
    <property type="entry name" value="ACT"/>
    <property type="match status" value="1"/>
</dbReference>
<comment type="caution">
    <text evidence="7">The sequence shown here is derived from an EMBL/GenBank/DDBJ whole genome shotgun (WGS) entry which is preliminary data.</text>
</comment>
<dbReference type="NCBIfam" id="NF008864">
    <property type="entry name" value="PRK11895.1"/>
    <property type="match status" value="1"/>
</dbReference>
<dbReference type="GO" id="GO:0009099">
    <property type="term" value="P:L-valine biosynthetic process"/>
    <property type="evidence" value="ECO:0007669"/>
    <property type="project" value="UniProtKB-UniPathway"/>
</dbReference>
<sequence>MLPQERSCAPVLGKYPDNRVYPVIQFRAKVQLQIFHVGFITMIQRLVLSASRAVKATGGRRLFNSDVASTRIHRHVIAALVVNQAGTLAEIANLFAARGYNIDSLVVGRTDVPELSRMSVVVHATDANVWNMKKQLDDVVQVAAVKILSSQDDAGENLIERDLMLAKVSTRQPGSRAEIAELASLFDAKVLDVTPTQVMVQLAGTPARIESFLELLKPMGIVEIHRSGVIAIDRTLCVTDPTVEIAFDRHPVENPDVDSTMLPPG</sequence>
<dbReference type="Gene3D" id="3.30.70.260">
    <property type="match status" value="1"/>
</dbReference>
<dbReference type="AlphaFoldDB" id="A0A418G3T3"/>
<evidence type="ECO:0000313" key="7">
    <source>
        <dbReference type="EMBL" id="RHZ42879.1"/>
    </source>
</evidence>
<dbReference type="GO" id="GO:0009097">
    <property type="term" value="P:isoleucine biosynthetic process"/>
    <property type="evidence" value="ECO:0007669"/>
    <property type="project" value="UniProtKB-UniPathway"/>
</dbReference>
<dbReference type="Pfam" id="PF10369">
    <property type="entry name" value="ALS_ss_C"/>
    <property type="match status" value="1"/>
</dbReference>
<protein>
    <recommendedName>
        <fullName evidence="6">ACT domain-containing protein</fullName>
    </recommendedName>
</protein>
<comment type="similarity">
    <text evidence="3">Belongs to the acetolactate synthase small subunit family.</text>
</comment>
<dbReference type="InterPro" id="IPR004789">
    <property type="entry name" value="Acetalactate_synth_ssu"/>
</dbReference>
<dbReference type="GO" id="GO:0003984">
    <property type="term" value="F:acetolactate synthase activity"/>
    <property type="evidence" value="ECO:0007669"/>
    <property type="project" value="TreeGrafter"/>
</dbReference>
<dbReference type="InterPro" id="IPR019455">
    <property type="entry name" value="Acetolactate_synth_ssu_C"/>
</dbReference>
<dbReference type="NCBIfam" id="TIGR00119">
    <property type="entry name" value="acolac_sm"/>
    <property type="match status" value="1"/>
</dbReference>
<dbReference type="InterPro" id="IPR054480">
    <property type="entry name" value="AHAS_small-like_ACT"/>
</dbReference>
<dbReference type="Proteomes" id="UP000286510">
    <property type="component" value="Unassembled WGS sequence"/>
</dbReference>
<keyword evidence="5" id="KW-0100">Branched-chain amino acid biosynthesis</keyword>
<dbReference type="FunFam" id="3.30.70.1150:FF:000001">
    <property type="entry name" value="Acetolactate synthase small subunit"/>
    <property type="match status" value="1"/>
</dbReference>
<proteinExistence type="inferred from homology"/>
<dbReference type="GO" id="GO:1990610">
    <property type="term" value="F:acetolactate synthase regulator activity"/>
    <property type="evidence" value="ECO:0007669"/>
    <property type="project" value="InterPro"/>
</dbReference>
<dbReference type="InterPro" id="IPR039557">
    <property type="entry name" value="AHAS_ACT"/>
</dbReference>
<evidence type="ECO:0000256" key="4">
    <source>
        <dbReference type="ARBA" id="ARBA00022605"/>
    </source>
</evidence>
<reference evidence="7 8" key="1">
    <citation type="submission" date="2018-08" db="EMBL/GenBank/DDBJ databases">
        <title>Aphanomyces genome sequencing and annotation.</title>
        <authorList>
            <person name="Minardi D."/>
            <person name="Oidtmann B."/>
            <person name="Van Der Giezen M."/>
            <person name="Studholme D.J."/>
        </authorList>
    </citation>
    <scope>NUCLEOTIDE SEQUENCE [LARGE SCALE GENOMIC DNA]</scope>
    <source>
        <strain evidence="7 8">FDL457</strain>
    </source>
</reference>
<organism evidence="7 8">
    <name type="scientific">Aphanomyces astaci</name>
    <name type="common">Crayfish plague agent</name>
    <dbReference type="NCBI Taxonomy" id="112090"/>
    <lineage>
        <taxon>Eukaryota</taxon>
        <taxon>Sar</taxon>
        <taxon>Stramenopiles</taxon>
        <taxon>Oomycota</taxon>
        <taxon>Saprolegniomycetes</taxon>
        <taxon>Saprolegniales</taxon>
        <taxon>Verrucalvaceae</taxon>
        <taxon>Aphanomyces</taxon>
    </lineage>
</organism>
<comment type="pathway">
    <text evidence="1">Amino-acid biosynthesis; L-isoleucine biosynthesis; L-isoleucine from 2-oxobutanoate: step 1/4.</text>
</comment>
<dbReference type="InterPro" id="IPR002912">
    <property type="entry name" value="ACT_dom"/>
</dbReference>
<evidence type="ECO:0000256" key="2">
    <source>
        <dbReference type="ARBA" id="ARBA00005025"/>
    </source>
</evidence>
<evidence type="ECO:0000256" key="1">
    <source>
        <dbReference type="ARBA" id="ARBA00004974"/>
    </source>
</evidence>
<dbReference type="PANTHER" id="PTHR30239:SF0">
    <property type="entry name" value="ACETOLACTATE SYNTHASE SMALL SUBUNIT 1, CHLOROPLASTIC"/>
    <property type="match status" value="1"/>
</dbReference>
<gene>
    <name evidence="7" type="ORF">DYB26_001943</name>
</gene>
<dbReference type="UniPathway" id="UPA00047">
    <property type="reaction ID" value="UER00055"/>
</dbReference>
<dbReference type="UniPathway" id="UPA00049">
    <property type="reaction ID" value="UER00059"/>
</dbReference>
<dbReference type="GO" id="GO:0005829">
    <property type="term" value="C:cytosol"/>
    <property type="evidence" value="ECO:0007669"/>
    <property type="project" value="TreeGrafter"/>
</dbReference>
<accession>A0A418G3T3</accession>
<evidence type="ECO:0000256" key="5">
    <source>
        <dbReference type="ARBA" id="ARBA00023304"/>
    </source>
</evidence>
<dbReference type="PANTHER" id="PTHR30239">
    <property type="entry name" value="ACETOLACTATE SYNTHASE SMALL SUBUNIT"/>
    <property type="match status" value="1"/>
</dbReference>
<dbReference type="InterPro" id="IPR045865">
    <property type="entry name" value="ACT-like_dom_sf"/>
</dbReference>
<dbReference type="Pfam" id="PF22629">
    <property type="entry name" value="ACT_AHAS_ss"/>
    <property type="match status" value="1"/>
</dbReference>
<name>A0A418G3T3_APHAT</name>